<keyword evidence="3" id="KW-1185">Reference proteome</keyword>
<feature type="compositionally biased region" description="Basic and acidic residues" evidence="1">
    <location>
        <begin position="23"/>
        <end position="44"/>
    </location>
</feature>
<organism evidence="2 3">
    <name type="scientific">Haloarcula onubensis</name>
    <dbReference type="NCBI Taxonomy" id="2950539"/>
    <lineage>
        <taxon>Archaea</taxon>
        <taxon>Methanobacteriati</taxon>
        <taxon>Methanobacteriota</taxon>
        <taxon>Stenosarchaea group</taxon>
        <taxon>Halobacteria</taxon>
        <taxon>Halobacteriales</taxon>
        <taxon>Haloarculaceae</taxon>
        <taxon>Haloarcula</taxon>
    </lineage>
</organism>
<name>A0ABU2FR58_9EURY</name>
<evidence type="ECO:0000256" key="1">
    <source>
        <dbReference type="SAM" id="MobiDB-lite"/>
    </source>
</evidence>
<dbReference type="RefSeq" id="WP_310901082.1">
    <property type="nucleotide sequence ID" value="NZ_JAMQOS010000004.1"/>
</dbReference>
<dbReference type="Proteomes" id="UP001268864">
    <property type="component" value="Unassembled WGS sequence"/>
</dbReference>
<sequence length="103" mass="11739">MVTDQSSDPAVEVADEPTLARTIIEERDGYPGHVPDSEGRGDHGLLRVGFHDDEDLKQLSWEQFREEFEEKDLVALYRTDEEPVEADKPVVLRERDDVDLSGE</sequence>
<proteinExistence type="predicted"/>
<dbReference type="EMBL" id="JAMQOS010000004">
    <property type="protein sequence ID" value="MDS0283250.1"/>
    <property type="molecule type" value="Genomic_DNA"/>
</dbReference>
<evidence type="ECO:0000313" key="3">
    <source>
        <dbReference type="Proteomes" id="UP001268864"/>
    </source>
</evidence>
<feature type="region of interest" description="Disordered" evidence="1">
    <location>
        <begin position="84"/>
        <end position="103"/>
    </location>
</feature>
<comment type="caution">
    <text evidence="2">The sequence shown here is derived from an EMBL/GenBank/DDBJ whole genome shotgun (WGS) entry which is preliminary data.</text>
</comment>
<reference evidence="2 3" key="1">
    <citation type="submission" date="2022-06" db="EMBL/GenBank/DDBJ databases">
        <title>Halomicroarcula sp. a new haloarchaeum isolate from saline soil.</title>
        <authorList>
            <person name="Strakova D."/>
            <person name="Galisteo C."/>
            <person name="Sanchez-Porro C."/>
            <person name="Ventosa A."/>
        </authorList>
    </citation>
    <scope>NUCLEOTIDE SEQUENCE [LARGE SCALE GENOMIC DNA]</scope>
    <source>
        <strain evidence="2 3">S3CR25-11</strain>
    </source>
</reference>
<feature type="region of interest" description="Disordered" evidence="1">
    <location>
        <begin position="1"/>
        <end position="44"/>
    </location>
</feature>
<evidence type="ECO:0000313" key="2">
    <source>
        <dbReference type="EMBL" id="MDS0283250.1"/>
    </source>
</evidence>
<accession>A0ABU2FR58</accession>
<protein>
    <submittedName>
        <fullName evidence="2">Uncharacterized protein</fullName>
    </submittedName>
</protein>
<gene>
    <name evidence="2" type="ORF">NDI86_14055</name>
</gene>